<name>A0ABX1P074_9RHOO</name>
<protein>
    <submittedName>
        <fullName evidence="2">Plasmid encoded RepA protein</fullName>
    </submittedName>
</protein>
<dbReference type="EMBL" id="WTVP01000105">
    <property type="protein sequence ID" value="NMG17713.1"/>
    <property type="molecule type" value="Genomic_DNA"/>
</dbReference>
<dbReference type="InterPro" id="IPR006881">
    <property type="entry name" value="RepA_C"/>
</dbReference>
<feature type="region of interest" description="Disordered" evidence="1">
    <location>
        <begin position="30"/>
        <end position="65"/>
    </location>
</feature>
<gene>
    <name evidence="2" type="ORF">GPA24_19700</name>
</gene>
<dbReference type="Proteomes" id="UP000633943">
    <property type="component" value="Unassembled WGS sequence"/>
</dbReference>
<evidence type="ECO:0000313" key="3">
    <source>
        <dbReference type="Proteomes" id="UP000633943"/>
    </source>
</evidence>
<evidence type="ECO:0000256" key="1">
    <source>
        <dbReference type="SAM" id="MobiDB-lite"/>
    </source>
</evidence>
<proteinExistence type="predicted"/>
<evidence type="ECO:0000313" key="2">
    <source>
        <dbReference type="EMBL" id="NMG17713.1"/>
    </source>
</evidence>
<accession>A0ABX1P074</accession>
<keyword evidence="3" id="KW-1185">Reference proteome</keyword>
<sequence>MSSLFDEDEYARELADKGVDPAKAAEIARRTATVQKQGRRPRKPAAAGSGNLFAPPVRSPEPKRDSSLIADLIDSSATILTDAPSGSDIAYLHAILCQVGLPRGPKAVQGVSVFERVCGGAALRVTAGALWNGRELVQQPIPYGANPRLVLAWLNTQAVRTRSPVIPVGDSAAEFLRMLGKESTGGKNGTLTSFRKQIQALAACHMTLGFSAAGRAYTYNGQPVKQFEAWIQPSNEHQRALWPGVVTFSDDYYKSLIEHAVPQDVRAMYALKGSALAMDIYAMLAERLHRISGRPVTLHWKSLREQFGQEYHGIDPDKDFKKAFLLALRKVLAVYPKAKVQQVMGGLLLYPSPPPIQYK</sequence>
<comment type="caution">
    <text evidence="2">The sequence shown here is derived from an EMBL/GenBank/DDBJ whole genome shotgun (WGS) entry which is preliminary data.</text>
</comment>
<dbReference type="RefSeq" id="WP_169204205.1">
    <property type="nucleotide sequence ID" value="NZ_WTVP01000105.1"/>
</dbReference>
<dbReference type="Pfam" id="PF04796">
    <property type="entry name" value="RepA_C"/>
    <property type="match status" value="1"/>
</dbReference>
<organism evidence="2 3">
    <name type="scientific">Aromatoleum bremense</name>
    <dbReference type="NCBI Taxonomy" id="76115"/>
    <lineage>
        <taxon>Bacteria</taxon>
        <taxon>Pseudomonadati</taxon>
        <taxon>Pseudomonadota</taxon>
        <taxon>Betaproteobacteria</taxon>
        <taxon>Rhodocyclales</taxon>
        <taxon>Rhodocyclaceae</taxon>
        <taxon>Aromatoleum</taxon>
    </lineage>
</organism>
<reference evidence="2 3" key="1">
    <citation type="submission" date="2019-12" db="EMBL/GenBank/DDBJ databases">
        <title>Comparative genomics gives insights into the taxonomy of the Azoarcus-Aromatoleum group and reveals separate origins of nif in the plant-associated Azoarcus and non-plant-associated Aromatoleum sub-groups.</title>
        <authorList>
            <person name="Lafos M."/>
            <person name="Maluk M."/>
            <person name="Batista M."/>
            <person name="Junghare M."/>
            <person name="Carmona M."/>
            <person name="Faoro H."/>
            <person name="Cruz L.M."/>
            <person name="Battistoni F."/>
            <person name="De Souza E."/>
            <person name="Pedrosa F."/>
            <person name="Chen W.-M."/>
            <person name="Poole P.S."/>
            <person name="Dixon R.A."/>
            <person name="James E.K."/>
        </authorList>
    </citation>
    <scope>NUCLEOTIDE SEQUENCE [LARGE SCALE GENOMIC DNA]</scope>
    <source>
        <strain evidence="2 3">PbN1</strain>
    </source>
</reference>